<keyword evidence="7" id="KW-0998">Cell outer membrane</keyword>
<dbReference type="PANTHER" id="PTHR30026:SF20">
    <property type="entry name" value="OUTER MEMBRANE PROTEIN TOLC"/>
    <property type="match status" value="1"/>
</dbReference>
<accession>A0A3S3QAL7</accession>
<feature type="transmembrane region" description="Helical" evidence="9">
    <location>
        <begin position="40"/>
        <end position="57"/>
    </location>
</feature>
<dbReference type="GO" id="GO:0015562">
    <property type="term" value="F:efflux transmembrane transporter activity"/>
    <property type="evidence" value="ECO:0007669"/>
    <property type="project" value="InterPro"/>
</dbReference>
<dbReference type="Gene3D" id="1.20.1600.10">
    <property type="entry name" value="Outer membrane efflux proteins (OEP)"/>
    <property type="match status" value="1"/>
</dbReference>
<evidence type="ECO:0000256" key="8">
    <source>
        <dbReference type="SAM" id="Coils"/>
    </source>
</evidence>
<dbReference type="InterPro" id="IPR051906">
    <property type="entry name" value="TolC-like"/>
</dbReference>
<comment type="similarity">
    <text evidence="2">Belongs to the outer membrane factor (OMF) (TC 1.B.17) family.</text>
</comment>
<sequence>MYFNTLNTSNCSIIIKLYKYYVPVGIPAGLAKTLPKMNRLLLFLIMLFAVIGNNVSAQEVWTFSRCVEEGMKNNPEFQLRQLDILSAETRHRSPVMELLPKVGFTGTHSYSIGSTINPATNSRVSSNIQSDNFALNANMDLINFNTFTQARRDKIAILKAKADKEATAAEYQLSLLENYFNVLYSQELLKIQTSQFQNAKFNLARIEKEVEIGSKPQSDLYDMQVSYAQEENTIVETRQLLYNQKLLLLQLINVTGVSPNDIVLENFGMLDNPETKTATEIFENAIQHYPKIRSSQLNEAISEKNIKIQKNGYLPVVSAFYSYSSFYYLPLSQPGNKVDPFWTQLNDNKNHYMGLQLSVPVFNGFRNRRDVQLSKVENQQRRVESEQEKIKLRQTIEQETAKREQNGILAQKLEQTRTFAQKSFETTQSKFTNGLVNVIVFTTSKNQLLTTEYNLLKAKFTMSYLHFKLNFLEFNSFD</sequence>
<proteinExistence type="inferred from homology"/>
<dbReference type="Pfam" id="PF02321">
    <property type="entry name" value="OEP"/>
    <property type="match status" value="2"/>
</dbReference>
<comment type="caution">
    <text evidence="10">The sequence shown here is derived from an EMBL/GenBank/DDBJ whole genome shotgun (WGS) entry which is preliminary data.</text>
</comment>
<organism evidence="10 11">
    <name type="scientific">Flavobacterium cerinum</name>
    <dbReference type="NCBI Taxonomy" id="2502784"/>
    <lineage>
        <taxon>Bacteria</taxon>
        <taxon>Pseudomonadati</taxon>
        <taxon>Bacteroidota</taxon>
        <taxon>Flavobacteriia</taxon>
        <taxon>Flavobacteriales</taxon>
        <taxon>Flavobacteriaceae</taxon>
        <taxon>Flavobacterium</taxon>
    </lineage>
</organism>
<dbReference type="OrthoDB" id="9811587at2"/>
<dbReference type="Proteomes" id="UP000287527">
    <property type="component" value="Unassembled WGS sequence"/>
</dbReference>
<evidence type="ECO:0000256" key="2">
    <source>
        <dbReference type="ARBA" id="ARBA00007613"/>
    </source>
</evidence>
<evidence type="ECO:0000313" key="11">
    <source>
        <dbReference type="Proteomes" id="UP000287527"/>
    </source>
</evidence>
<dbReference type="AlphaFoldDB" id="A0A3S3QAL7"/>
<evidence type="ECO:0000256" key="9">
    <source>
        <dbReference type="SAM" id="Phobius"/>
    </source>
</evidence>
<comment type="subcellular location">
    <subcellularLocation>
        <location evidence="1">Cell outer membrane</location>
    </subcellularLocation>
</comment>
<protein>
    <submittedName>
        <fullName evidence="10">TolC family protein</fullName>
    </submittedName>
</protein>
<feature type="coiled-coil region" evidence="8">
    <location>
        <begin position="373"/>
        <end position="402"/>
    </location>
</feature>
<evidence type="ECO:0000256" key="3">
    <source>
        <dbReference type="ARBA" id="ARBA00022448"/>
    </source>
</evidence>
<dbReference type="PANTHER" id="PTHR30026">
    <property type="entry name" value="OUTER MEMBRANE PROTEIN TOLC"/>
    <property type="match status" value="1"/>
</dbReference>
<keyword evidence="11" id="KW-1185">Reference proteome</keyword>
<dbReference type="GO" id="GO:0015288">
    <property type="term" value="F:porin activity"/>
    <property type="evidence" value="ECO:0007669"/>
    <property type="project" value="TreeGrafter"/>
</dbReference>
<reference evidence="10 11" key="1">
    <citation type="submission" date="2019-01" db="EMBL/GenBank/DDBJ databases">
        <title>Flavobacterium sp. nov.,isolated from freshwater.</title>
        <authorList>
            <person name="Zhang R."/>
            <person name="Du Z.-J."/>
        </authorList>
    </citation>
    <scope>NUCLEOTIDE SEQUENCE [LARGE SCALE GENOMIC DNA]</scope>
    <source>
        <strain evidence="10 11">1E403</strain>
    </source>
</reference>
<keyword evidence="3" id="KW-0813">Transport</keyword>
<keyword evidence="9" id="KW-1133">Transmembrane helix</keyword>
<evidence type="ECO:0000256" key="1">
    <source>
        <dbReference type="ARBA" id="ARBA00004442"/>
    </source>
</evidence>
<dbReference type="InterPro" id="IPR003423">
    <property type="entry name" value="OMP_efflux"/>
</dbReference>
<keyword evidence="8" id="KW-0175">Coiled coil</keyword>
<evidence type="ECO:0000256" key="7">
    <source>
        <dbReference type="ARBA" id="ARBA00023237"/>
    </source>
</evidence>
<dbReference type="GO" id="GO:0009279">
    <property type="term" value="C:cell outer membrane"/>
    <property type="evidence" value="ECO:0007669"/>
    <property type="project" value="UniProtKB-SubCell"/>
</dbReference>
<keyword evidence="6 9" id="KW-0472">Membrane</keyword>
<evidence type="ECO:0000313" key="10">
    <source>
        <dbReference type="EMBL" id="RWX03405.1"/>
    </source>
</evidence>
<evidence type="ECO:0000256" key="6">
    <source>
        <dbReference type="ARBA" id="ARBA00023136"/>
    </source>
</evidence>
<keyword evidence="4" id="KW-1134">Transmembrane beta strand</keyword>
<evidence type="ECO:0000256" key="5">
    <source>
        <dbReference type="ARBA" id="ARBA00022692"/>
    </source>
</evidence>
<gene>
    <name evidence="10" type="ORF">EPI11_00305</name>
</gene>
<dbReference type="EMBL" id="SBII01000001">
    <property type="protein sequence ID" value="RWX03405.1"/>
    <property type="molecule type" value="Genomic_DNA"/>
</dbReference>
<evidence type="ECO:0000256" key="4">
    <source>
        <dbReference type="ARBA" id="ARBA00022452"/>
    </source>
</evidence>
<keyword evidence="5 9" id="KW-0812">Transmembrane</keyword>
<dbReference type="GO" id="GO:1990281">
    <property type="term" value="C:efflux pump complex"/>
    <property type="evidence" value="ECO:0007669"/>
    <property type="project" value="TreeGrafter"/>
</dbReference>
<dbReference type="SUPFAM" id="SSF56954">
    <property type="entry name" value="Outer membrane efflux proteins (OEP)"/>
    <property type="match status" value="1"/>
</dbReference>
<name>A0A3S3QAL7_9FLAO</name>